<dbReference type="NCBIfam" id="TIGR02168">
    <property type="entry name" value="SMC_prok_B"/>
    <property type="match status" value="1"/>
</dbReference>
<dbReference type="GO" id="GO:0003677">
    <property type="term" value="F:DNA binding"/>
    <property type="evidence" value="ECO:0007669"/>
    <property type="project" value="UniProtKB-UniRule"/>
</dbReference>
<dbReference type="InterPro" id="IPR003395">
    <property type="entry name" value="RecF/RecN/SMC_N"/>
</dbReference>
<dbReference type="EMBL" id="DVHA01000045">
    <property type="protein sequence ID" value="HIR60222.1"/>
    <property type="molecule type" value="Genomic_DNA"/>
</dbReference>
<proteinExistence type="inferred from homology"/>
<dbReference type="PIRSF" id="PIRSF005719">
    <property type="entry name" value="SMC"/>
    <property type="match status" value="1"/>
</dbReference>
<feature type="coiled-coil region" evidence="7">
    <location>
        <begin position="437"/>
        <end position="485"/>
    </location>
</feature>
<dbReference type="InterPro" id="IPR036277">
    <property type="entry name" value="SMC_hinge_sf"/>
</dbReference>
<comment type="subcellular location">
    <subcellularLocation>
        <location evidence="1 7">Cytoplasm</location>
    </subcellularLocation>
</comment>
<comment type="caution">
    <text evidence="10">The sequence shown here is derived from an EMBL/GenBank/DDBJ whole genome shotgun (WGS) entry which is preliminary data.</text>
</comment>
<feature type="compositionally biased region" description="Basic and acidic residues" evidence="8">
    <location>
        <begin position="408"/>
        <end position="430"/>
    </location>
</feature>
<feature type="coiled-coil region" evidence="7">
    <location>
        <begin position="988"/>
        <end position="1015"/>
    </location>
</feature>
<feature type="domain" description="SMC hinge" evidence="9">
    <location>
        <begin position="523"/>
        <end position="639"/>
    </location>
</feature>
<evidence type="ECO:0000256" key="1">
    <source>
        <dbReference type="ARBA" id="ARBA00004496"/>
    </source>
</evidence>
<dbReference type="GO" id="GO:0030261">
    <property type="term" value="P:chromosome condensation"/>
    <property type="evidence" value="ECO:0007669"/>
    <property type="project" value="InterPro"/>
</dbReference>
<sequence length="1195" mass="133212">MRLRSLEIQGFKSFPDKTKIEFDEGMTVVVGPNGSGKSNISDAIRWVLGEQSTKALRGGKMEDVIFAGTAARKPLGMATVSLTFDNTDRTLPVEADEVAITRRYFRSGESEYLVNGKPVRLRDLSEMLMDTGLGRDGYSMIGQGRIAEIISAKSRERREIFEEAAGIAKYRFRREEAERKLEQAQENLLRLYDILSELEGRVGPLKEQAEKAERFLALSEEKKKLEISLWLLQLQKLREDLKEQENRCLIARGEDERLKNEADRLEQQIQEAYDQTRDCLTKSEEYRQIRENLQNRIAAGKSEIAVHENERTHALLEQKRLRDELAGGEAAEKAGAAAIFEARKKLQTLREKLQELERQEQEAKAQAEAVADAGKSAGDEAAALQARLAQCTLDISRFTMAITAASRSEAEQRDRQAADKEALREAEGKLAAETGSRAELNGLLDEIRGKRETLQNTLSGYQLKLQSRREAADQIHRQVQDLELEEKGKLQRASLLRDLESHMEGFNHSVKTVMGWKQRGQMDGVHGTVAGLIEVPENYAVAIETALGAGLQNIVVENEETAKSCIRRLQRERAGRATFLPLTAVRGNLLNEPGLIHEPGFVGIASELVGVSDRYKGAVRFLLGRIAIASDLDTAADIAKKYRYKFRIVTLDGQQINAGGSFTGGSAARSQGILSRRGEAEALKREADAIRARKEAASRKEAAARQELQTLTQRLEEVREELMAVSEDLVRFEGELGRAKDEIESAAARKAALSAQIREGEEKLSALETERMENEAALKNAESKKAELEETLKARQGSQDELSGKLDEMTARLNQLSIEKIVLQKDTETAETNLQSVLDARQAAREKREETEKAAAALEEKVKTLEADIQSGREQVEAFTRQVAEYGEKNEAMLKRRTQLEGETLSLRQQSRELSARKERAAGESARLQEQKTAIQRDYDQLVARMWEEYELTPREAAELKTELASASEGNRQLGILKNQIKALGSINVSAIEEYKEVSERYRFLKRQVDDAASARDELLGLIDQLTGEMKELFGSAFHDINRHFGEIFRELFGGGKASLQLDDPSDILECGIEILVQPPGKIIKNLAALSGGEQALVAVAIYFAILKVRPSPFCVLDEIEAALDDVNVARYAAYLKGISDKTQFILITHRRGTMEEADTLYGVTMQESGVSKLLQLKVSQLEKEKAPAGLLGEG</sequence>
<dbReference type="InterPro" id="IPR011890">
    <property type="entry name" value="SMC_prok"/>
</dbReference>
<evidence type="ECO:0000256" key="5">
    <source>
        <dbReference type="ARBA" id="ARBA00023054"/>
    </source>
</evidence>
<keyword evidence="5 7" id="KW-0175">Coiled coil</keyword>
<dbReference type="GO" id="GO:0005524">
    <property type="term" value="F:ATP binding"/>
    <property type="evidence" value="ECO:0007669"/>
    <property type="project" value="UniProtKB-UniRule"/>
</dbReference>
<feature type="coiled-coil region" evidence="7">
    <location>
        <begin position="167"/>
        <end position="201"/>
    </location>
</feature>
<feature type="coiled-coil region" evidence="7">
    <location>
        <begin position="227"/>
        <end position="310"/>
    </location>
</feature>
<evidence type="ECO:0000259" key="9">
    <source>
        <dbReference type="SMART" id="SM00968"/>
    </source>
</evidence>
<dbReference type="AlphaFoldDB" id="A0A9D1DWB1"/>
<dbReference type="FunFam" id="3.40.50.300:FF:000901">
    <property type="entry name" value="Chromosome partition protein Smc"/>
    <property type="match status" value="1"/>
</dbReference>
<dbReference type="Gene3D" id="3.40.50.300">
    <property type="entry name" value="P-loop containing nucleotide triphosphate hydrolases"/>
    <property type="match status" value="2"/>
</dbReference>
<dbReference type="GO" id="GO:0005694">
    <property type="term" value="C:chromosome"/>
    <property type="evidence" value="ECO:0007669"/>
    <property type="project" value="InterPro"/>
</dbReference>
<dbReference type="InterPro" id="IPR027417">
    <property type="entry name" value="P-loop_NTPase"/>
</dbReference>
<dbReference type="Gene3D" id="6.10.140.1720">
    <property type="match status" value="1"/>
</dbReference>
<feature type="coiled-coil region" evidence="7">
    <location>
        <begin position="339"/>
        <end position="373"/>
    </location>
</feature>
<dbReference type="GO" id="GO:0016887">
    <property type="term" value="F:ATP hydrolysis activity"/>
    <property type="evidence" value="ECO:0007669"/>
    <property type="project" value="InterPro"/>
</dbReference>
<dbReference type="Gene3D" id="1.20.1060.20">
    <property type="match status" value="1"/>
</dbReference>
<keyword evidence="6 7" id="KW-0238">DNA-binding</keyword>
<evidence type="ECO:0000256" key="2">
    <source>
        <dbReference type="ARBA" id="ARBA00022490"/>
    </source>
</evidence>
<feature type="region of interest" description="Disordered" evidence="8">
    <location>
        <begin position="907"/>
        <end position="929"/>
    </location>
</feature>
<feature type="binding site" evidence="7">
    <location>
        <begin position="32"/>
        <end position="39"/>
    </location>
    <ligand>
        <name>ATP</name>
        <dbReference type="ChEBI" id="CHEBI:30616"/>
    </ligand>
</feature>
<dbReference type="SMART" id="SM00968">
    <property type="entry name" value="SMC_hinge"/>
    <property type="match status" value="1"/>
</dbReference>
<dbReference type="HAMAP" id="MF_01894">
    <property type="entry name" value="Smc_prok"/>
    <property type="match status" value="1"/>
</dbReference>
<keyword evidence="4 7" id="KW-0067">ATP-binding</keyword>
<reference evidence="10" key="1">
    <citation type="submission" date="2020-10" db="EMBL/GenBank/DDBJ databases">
        <authorList>
            <person name="Gilroy R."/>
        </authorList>
    </citation>
    <scope>NUCLEOTIDE SEQUENCE</scope>
    <source>
        <strain evidence="10">CHK189-12415</strain>
    </source>
</reference>
<comment type="function">
    <text evidence="7">Required for chromosome condensation and partitioning.</text>
</comment>
<keyword evidence="3 7" id="KW-0547">Nucleotide-binding</keyword>
<evidence type="ECO:0000256" key="6">
    <source>
        <dbReference type="ARBA" id="ARBA00023125"/>
    </source>
</evidence>
<dbReference type="GO" id="GO:0007059">
    <property type="term" value="P:chromosome segregation"/>
    <property type="evidence" value="ECO:0007669"/>
    <property type="project" value="UniProtKB-UniRule"/>
</dbReference>
<comment type="similarity">
    <text evidence="7">Belongs to the SMC family.</text>
</comment>
<dbReference type="SUPFAM" id="SSF52540">
    <property type="entry name" value="P-loop containing nucleoside triphosphate hydrolases"/>
    <property type="match status" value="2"/>
</dbReference>
<keyword evidence="2 7" id="KW-0963">Cytoplasm</keyword>
<dbReference type="PANTHER" id="PTHR43977">
    <property type="entry name" value="STRUCTURAL MAINTENANCE OF CHROMOSOMES PROTEIN 3"/>
    <property type="match status" value="1"/>
</dbReference>
<dbReference type="CDD" id="cd03278">
    <property type="entry name" value="ABC_SMC_barmotin"/>
    <property type="match status" value="2"/>
</dbReference>
<dbReference type="Pfam" id="PF02463">
    <property type="entry name" value="SMC_N"/>
    <property type="match status" value="1"/>
</dbReference>
<dbReference type="Pfam" id="PF06470">
    <property type="entry name" value="SMC_hinge"/>
    <property type="match status" value="1"/>
</dbReference>
<dbReference type="InterPro" id="IPR024704">
    <property type="entry name" value="SMC"/>
</dbReference>
<evidence type="ECO:0000256" key="3">
    <source>
        <dbReference type="ARBA" id="ARBA00022741"/>
    </source>
</evidence>
<evidence type="ECO:0000313" key="11">
    <source>
        <dbReference type="Proteomes" id="UP000824241"/>
    </source>
</evidence>
<evidence type="ECO:0000256" key="7">
    <source>
        <dbReference type="HAMAP-Rule" id="MF_01894"/>
    </source>
</evidence>
<evidence type="ECO:0000256" key="8">
    <source>
        <dbReference type="SAM" id="MobiDB-lite"/>
    </source>
</evidence>
<dbReference type="GO" id="GO:0006260">
    <property type="term" value="P:DNA replication"/>
    <property type="evidence" value="ECO:0007669"/>
    <property type="project" value="UniProtKB-UniRule"/>
</dbReference>
<feature type="coiled-coil region" evidence="7">
    <location>
        <begin position="680"/>
        <end position="882"/>
    </location>
</feature>
<dbReference type="Gene3D" id="3.30.70.1620">
    <property type="match status" value="1"/>
</dbReference>
<comment type="subunit">
    <text evidence="7">Homodimer.</text>
</comment>
<accession>A0A9D1DWB1</accession>
<organism evidence="10 11">
    <name type="scientific">Candidatus Faecivivens stercoravium</name>
    <dbReference type="NCBI Taxonomy" id="2840803"/>
    <lineage>
        <taxon>Bacteria</taxon>
        <taxon>Bacillati</taxon>
        <taxon>Bacillota</taxon>
        <taxon>Clostridia</taxon>
        <taxon>Eubacteriales</taxon>
        <taxon>Oscillospiraceae</taxon>
        <taxon>Oscillospiraceae incertae sedis</taxon>
        <taxon>Candidatus Faecivivens</taxon>
    </lineage>
</organism>
<feature type="compositionally biased region" description="Basic and acidic residues" evidence="8">
    <location>
        <begin position="910"/>
        <end position="929"/>
    </location>
</feature>
<dbReference type="GO" id="GO:0007062">
    <property type="term" value="P:sister chromatid cohesion"/>
    <property type="evidence" value="ECO:0007669"/>
    <property type="project" value="InterPro"/>
</dbReference>
<dbReference type="Proteomes" id="UP000824241">
    <property type="component" value="Unassembled WGS sequence"/>
</dbReference>
<dbReference type="FunFam" id="3.40.50.300:FF:000984">
    <property type="entry name" value="Chromosome partition protein Smc"/>
    <property type="match status" value="1"/>
</dbReference>
<name>A0A9D1DWB1_9FIRM</name>
<evidence type="ECO:0000256" key="4">
    <source>
        <dbReference type="ARBA" id="ARBA00022840"/>
    </source>
</evidence>
<dbReference type="SUPFAM" id="SSF75553">
    <property type="entry name" value="Smc hinge domain"/>
    <property type="match status" value="1"/>
</dbReference>
<reference evidence="10" key="2">
    <citation type="journal article" date="2021" name="PeerJ">
        <title>Extensive microbial diversity within the chicken gut microbiome revealed by metagenomics and culture.</title>
        <authorList>
            <person name="Gilroy R."/>
            <person name="Ravi A."/>
            <person name="Getino M."/>
            <person name="Pursley I."/>
            <person name="Horton D.L."/>
            <person name="Alikhan N.F."/>
            <person name="Baker D."/>
            <person name="Gharbi K."/>
            <person name="Hall N."/>
            <person name="Watson M."/>
            <person name="Adriaenssens E.M."/>
            <person name="Foster-Nyarko E."/>
            <person name="Jarju S."/>
            <person name="Secka A."/>
            <person name="Antonio M."/>
            <person name="Oren A."/>
            <person name="Chaudhuri R.R."/>
            <person name="La Ragione R."/>
            <person name="Hildebrand F."/>
            <person name="Pallen M.J."/>
        </authorList>
    </citation>
    <scope>NUCLEOTIDE SEQUENCE</scope>
    <source>
        <strain evidence="10">CHK189-12415</strain>
    </source>
</reference>
<gene>
    <name evidence="7 10" type="primary">smc</name>
    <name evidence="10" type="ORF">IAB37_01420</name>
</gene>
<evidence type="ECO:0000313" key="10">
    <source>
        <dbReference type="EMBL" id="HIR60222.1"/>
    </source>
</evidence>
<dbReference type="GO" id="GO:0005737">
    <property type="term" value="C:cytoplasm"/>
    <property type="evidence" value="ECO:0007669"/>
    <property type="project" value="UniProtKB-SubCell"/>
</dbReference>
<feature type="region of interest" description="Disordered" evidence="8">
    <location>
        <begin position="407"/>
        <end position="430"/>
    </location>
</feature>
<dbReference type="InterPro" id="IPR010935">
    <property type="entry name" value="SMC_hinge"/>
</dbReference>
<comment type="domain">
    <text evidence="7">Contains large globular domains required for ATP hydrolysis at each terminus and a third globular domain forming a flexible hinge near the middle of the molecule. These domains are separated by coiled-coil structures.</text>
</comment>
<protein>
    <recommendedName>
        <fullName evidence="7">Chromosome partition protein Smc</fullName>
    </recommendedName>
</protein>